<accession>A0A8H4TS32</accession>
<name>A0A8H4TS32_9HYPO</name>
<gene>
    <name evidence="1" type="ORF">FSARC_8897</name>
</gene>
<comment type="caution">
    <text evidence="1">The sequence shown here is derived from an EMBL/GenBank/DDBJ whole genome shotgun (WGS) entry which is preliminary data.</text>
</comment>
<keyword evidence="2" id="KW-1185">Reference proteome</keyword>
<dbReference type="OrthoDB" id="4923501at2759"/>
<evidence type="ECO:0000313" key="1">
    <source>
        <dbReference type="EMBL" id="KAF4963045.1"/>
    </source>
</evidence>
<dbReference type="Proteomes" id="UP000622797">
    <property type="component" value="Unassembled WGS sequence"/>
</dbReference>
<reference evidence="1" key="2">
    <citation type="submission" date="2020-05" db="EMBL/GenBank/DDBJ databases">
        <authorList>
            <person name="Kim H.-S."/>
            <person name="Proctor R.H."/>
            <person name="Brown D.W."/>
        </authorList>
    </citation>
    <scope>NUCLEOTIDE SEQUENCE</scope>
    <source>
        <strain evidence="1">NRRL 20472</strain>
    </source>
</reference>
<organism evidence="1 2">
    <name type="scientific">Fusarium sarcochroum</name>
    <dbReference type="NCBI Taxonomy" id="1208366"/>
    <lineage>
        <taxon>Eukaryota</taxon>
        <taxon>Fungi</taxon>
        <taxon>Dikarya</taxon>
        <taxon>Ascomycota</taxon>
        <taxon>Pezizomycotina</taxon>
        <taxon>Sordariomycetes</taxon>
        <taxon>Hypocreomycetidae</taxon>
        <taxon>Hypocreales</taxon>
        <taxon>Nectriaceae</taxon>
        <taxon>Fusarium</taxon>
        <taxon>Fusarium lateritium species complex</taxon>
    </lineage>
</organism>
<sequence>MSNYTYPLTTTITDAVEDIRKKSDRSRYIAKLINNMKVEQVEHGTMNLLGEVLKDFVCESNMDLAMTTFNLHRFPFNTITPTGNNRHNWSTRNGIRHTNAWNVIKYYTETIGDWKRLREFLELCDNMNQLSSTFAAVPNPEHYWNTMYRLWNTPADQHPHTGETRGIPPDPNWSPNRCCLGVVRSKMHKAVLKNPPGKQPTKLDGDLIDMEYFASVQREFWWGEFMVRRYHLETLYHYNVIPRNVTAMWQLYHWGVTPTILDMKSFKSLVSLQRLMFTSYGYGINDNRMINSTARIIGWKYMNLLGMQVLALCLPRRRDNYEMRLLFQLGVVKTQWQAFWENFPASDYAWYDGWFEKYPVSGPIDHVFLDIDYSGEDNGEDE</sequence>
<protein>
    <submittedName>
        <fullName evidence="1">Uncharacterized protein</fullName>
    </submittedName>
</protein>
<reference evidence="1" key="1">
    <citation type="journal article" date="2020" name="BMC Genomics">
        <title>Correction to: Identification and distribution of gene clusters required for synthesis of sphingolipid metabolism inhibitors in diverse species of the filamentous fungus Fusarium.</title>
        <authorList>
            <person name="Kim H.S."/>
            <person name="Lohmar J.M."/>
            <person name="Busman M."/>
            <person name="Brown D.W."/>
            <person name="Naumann T.A."/>
            <person name="Divon H.H."/>
            <person name="Lysoe E."/>
            <person name="Uhlig S."/>
            <person name="Proctor R.H."/>
        </authorList>
    </citation>
    <scope>NUCLEOTIDE SEQUENCE</scope>
    <source>
        <strain evidence="1">NRRL 20472</strain>
    </source>
</reference>
<dbReference type="EMBL" id="JABEXW010000499">
    <property type="protein sequence ID" value="KAF4963045.1"/>
    <property type="molecule type" value="Genomic_DNA"/>
</dbReference>
<evidence type="ECO:0000313" key="2">
    <source>
        <dbReference type="Proteomes" id="UP000622797"/>
    </source>
</evidence>
<dbReference type="AlphaFoldDB" id="A0A8H4TS32"/>
<proteinExistence type="predicted"/>